<evidence type="ECO:0000259" key="7">
    <source>
        <dbReference type="PROSITE" id="PS50016"/>
    </source>
</evidence>
<reference evidence="9" key="2">
    <citation type="submission" date="2020-05" db="UniProtKB">
        <authorList>
            <consortium name="EnsemblMetazoa"/>
        </authorList>
    </citation>
    <scope>IDENTIFICATION</scope>
    <source>
        <strain evidence="9">JHB</strain>
    </source>
</reference>
<keyword evidence="1" id="KW-0479">Metal-binding</keyword>
<dbReference type="STRING" id="7176.B0WCZ2"/>
<evidence type="ECO:0000313" key="8">
    <source>
        <dbReference type="EMBL" id="EDS44067.1"/>
    </source>
</evidence>
<dbReference type="AlphaFoldDB" id="B0WCZ2"/>
<protein>
    <submittedName>
        <fullName evidence="8">Predicted protein</fullName>
    </submittedName>
</protein>
<evidence type="ECO:0000256" key="4">
    <source>
        <dbReference type="PROSITE-ProRule" id="PRU00146"/>
    </source>
</evidence>
<dbReference type="KEGG" id="cqu:CpipJ_CPIJ004896"/>
<dbReference type="VEuPathDB" id="VectorBase:CPIJ004896"/>
<dbReference type="EnsemblMetazoa" id="CPIJ004896-RA">
    <property type="protein sequence ID" value="CPIJ004896-PA"/>
    <property type="gene ID" value="CPIJ004896"/>
</dbReference>
<dbReference type="EMBL" id="DS231892">
    <property type="protein sequence ID" value="EDS44067.1"/>
    <property type="molecule type" value="Genomic_DNA"/>
</dbReference>
<reference evidence="8" key="1">
    <citation type="submission" date="2007-03" db="EMBL/GenBank/DDBJ databases">
        <title>Annotation of Culex pipiens quinquefasciatus.</title>
        <authorList>
            <consortium name="The Broad Institute Genome Sequencing Platform"/>
            <person name="Atkinson P.W."/>
            <person name="Hemingway J."/>
            <person name="Christensen B.M."/>
            <person name="Higgs S."/>
            <person name="Kodira C."/>
            <person name="Hannick L."/>
            <person name="Megy K."/>
            <person name="O'Leary S."/>
            <person name="Pearson M."/>
            <person name="Haas B.J."/>
            <person name="Mauceli E."/>
            <person name="Wortman J.R."/>
            <person name="Lee N.H."/>
            <person name="Guigo R."/>
            <person name="Stanke M."/>
            <person name="Alvarado L."/>
            <person name="Amedeo P."/>
            <person name="Antoine C.H."/>
            <person name="Arensburger P."/>
            <person name="Bidwell S.L."/>
            <person name="Crawford M."/>
            <person name="Camaro F."/>
            <person name="Devon K."/>
            <person name="Engels R."/>
            <person name="Hammond M."/>
            <person name="Howarth C."/>
            <person name="Koehrsen M."/>
            <person name="Lawson D."/>
            <person name="Montgomery P."/>
            <person name="Nene V."/>
            <person name="Nusbaum C."/>
            <person name="Puiu D."/>
            <person name="Romero-Severson J."/>
            <person name="Severson D.W."/>
            <person name="Shumway M."/>
            <person name="Sisk P."/>
            <person name="Stolte C."/>
            <person name="Zeng Q."/>
            <person name="Eisenstadt E."/>
            <person name="Fraser-Liggett C."/>
            <person name="Strausberg R."/>
            <person name="Galagan J."/>
            <person name="Birren B."/>
            <person name="Collins F.H."/>
        </authorList>
    </citation>
    <scope>NUCLEOTIDE SEQUENCE [LARGE SCALE GENOMIC DNA]</scope>
    <source>
        <strain evidence="8">JHB</strain>
    </source>
</reference>
<evidence type="ECO:0000256" key="3">
    <source>
        <dbReference type="ARBA" id="ARBA00022833"/>
    </source>
</evidence>
<dbReference type="VEuPathDB" id="VectorBase:CQUJHB002556"/>
<dbReference type="eggNOG" id="ENOG502T8V8">
    <property type="taxonomic scope" value="Eukaryota"/>
</dbReference>
<keyword evidence="3" id="KW-0862">Zinc</keyword>
<name>B0WCZ2_CULQU</name>
<dbReference type="InterPro" id="IPR001965">
    <property type="entry name" value="Znf_PHD"/>
</dbReference>
<dbReference type="SMART" id="SM00249">
    <property type="entry name" value="PHD"/>
    <property type="match status" value="1"/>
</dbReference>
<accession>B0WCZ2</accession>
<evidence type="ECO:0000313" key="9">
    <source>
        <dbReference type="EnsemblMetazoa" id="CPIJ004896-PA"/>
    </source>
</evidence>
<proteinExistence type="predicted"/>
<evidence type="ECO:0000256" key="6">
    <source>
        <dbReference type="SAM" id="MobiDB-lite"/>
    </source>
</evidence>
<dbReference type="OrthoDB" id="7765422at2759"/>
<dbReference type="InterPro" id="IPR019787">
    <property type="entry name" value="Znf_PHD-finger"/>
</dbReference>
<sequence>MTTIRPDENCPYCGLPDEADREMVQCDRCDVWYHFRCAGVTRAVKHQSWFCGPCQAERHYGPNPELNPAGSEEDNFSVPPSELSSLRSHTSSSIRQGLQLLDEQFQVRQKRLAEEKAMQERRLALEEEYAKQQNDLREEHLKVRQELLSSLRDMSLKMCLLFETLTCHNSARGRVKLTALSVWVSRKSFRPMKQVAVQDMKEFLTGWGAGMFPQTQNKMSDAHAPLHDNNTTCHQLSPKIRGVRVRHQETSSTGWGSAKCHRPQQETR</sequence>
<dbReference type="InterPro" id="IPR019786">
    <property type="entry name" value="Zinc_finger_PHD-type_CS"/>
</dbReference>
<gene>
    <name evidence="9" type="primary">6036531</name>
    <name evidence="8" type="ORF">CpipJ_CPIJ004896</name>
</gene>
<dbReference type="PROSITE" id="PS50016">
    <property type="entry name" value="ZF_PHD_2"/>
    <property type="match status" value="1"/>
</dbReference>
<keyword evidence="2 4" id="KW-0863">Zinc-finger</keyword>
<feature type="coiled-coil region" evidence="5">
    <location>
        <begin position="115"/>
        <end position="142"/>
    </location>
</feature>
<feature type="region of interest" description="Disordered" evidence="6">
    <location>
        <begin position="62"/>
        <end position="84"/>
    </location>
</feature>
<dbReference type="InParanoid" id="B0WCZ2"/>
<evidence type="ECO:0000256" key="1">
    <source>
        <dbReference type="ARBA" id="ARBA00022723"/>
    </source>
</evidence>
<keyword evidence="10" id="KW-1185">Reference proteome</keyword>
<dbReference type="PROSITE" id="PS01359">
    <property type="entry name" value="ZF_PHD_1"/>
    <property type="match status" value="1"/>
</dbReference>
<dbReference type="SUPFAM" id="SSF57903">
    <property type="entry name" value="FYVE/PHD zinc finger"/>
    <property type="match status" value="1"/>
</dbReference>
<dbReference type="Gene3D" id="3.30.40.10">
    <property type="entry name" value="Zinc/RING finger domain, C3HC4 (zinc finger)"/>
    <property type="match status" value="1"/>
</dbReference>
<evidence type="ECO:0000313" key="10">
    <source>
        <dbReference type="Proteomes" id="UP000002320"/>
    </source>
</evidence>
<evidence type="ECO:0000256" key="2">
    <source>
        <dbReference type="ARBA" id="ARBA00022771"/>
    </source>
</evidence>
<organism>
    <name type="scientific">Culex quinquefasciatus</name>
    <name type="common">Southern house mosquito</name>
    <name type="synonym">Culex pungens</name>
    <dbReference type="NCBI Taxonomy" id="7176"/>
    <lineage>
        <taxon>Eukaryota</taxon>
        <taxon>Metazoa</taxon>
        <taxon>Ecdysozoa</taxon>
        <taxon>Arthropoda</taxon>
        <taxon>Hexapoda</taxon>
        <taxon>Insecta</taxon>
        <taxon>Pterygota</taxon>
        <taxon>Neoptera</taxon>
        <taxon>Endopterygota</taxon>
        <taxon>Diptera</taxon>
        <taxon>Nematocera</taxon>
        <taxon>Culicoidea</taxon>
        <taxon>Culicidae</taxon>
        <taxon>Culicinae</taxon>
        <taxon>Culicini</taxon>
        <taxon>Culex</taxon>
        <taxon>Culex</taxon>
    </lineage>
</organism>
<dbReference type="HOGENOM" id="CLU_1039199_0_0_1"/>
<feature type="region of interest" description="Disordered" evidence="6">
    <location>
        <begin position="244"/>
        <end position="268"/>
    </location>
</feature>
<dbReference type="Proteomes" id="UP000002320">
    <property type="component" value="Unassembled WGS sequence"/>
</dbReference>
<dbReference type="GO" id="GO:0008270">
    <property type="term" value="F:zinc ion binding"/>
    <property type="evidence" value="ECO:0007669"/>
    <property type="project" value="UniProtKB-KW"/>
</dbReference>
<dbReference type="InterPro" id="IPR011011">
    <property type="entry name" value="Znf_FYVE_PHD"/>
</dbReference>
<evidence type="ECO:0000256" key="5">
    <source>
        <dbReference type="SAM" id="Coils"/>
    </source>
</evidence>
<dbReference type="Pfam" id="PF00628">
    <property type="entry name" value="PHD"/>
    <property type="match status" value="1"/>
</dbReference>
<dbReference type="InterPro" id="IPR013083">
    <property type="entry name" value="Znf_RING/FYVE/PHD"/>
</dbReference>
<feature type="domain" description="PHD-type" evidence="7">
    <location>
        <begin position="7"/>
        <end position="57"/>
    </location>
</feature>
<keyword evidence="5" id="KW-0175">Coiled coil</keyword>